<feature type="domain" description="ABC-type glycine betaine transport system substrate-binding" evidence="2">
    <location>
        <begin position="32"/>
        <end position="312"/>
    </location>
</feature>
<dbReference type="RefSeq" id="WP_255855225.1">
    <property type="nucleotide sequence ID" value="NZ_CP073347.1"/>
</dbReference>
<dbReference type="InterPro" id="IPR007210">
    <property type="entry name" value="ABC_Gly_betaine_transp_sub-bd"/>
</dbReference>
<feature type="signal peptide" evidence="1">
    <location>
        <begin position="1"/>
        <end position="25"/>
    </location>
</feature>
<evidence type="ECO:0000256" key="1">
    <source>
        <dbReference type="SAM" id="SignalP"/>
    </source>
</evidence>
<sequence length="335" mass="36752">MNTTSKLGTLLATAALATGSVSAYANCELDEPIQIANMSWASASAIAHIESIILVEGYGCKTELIPGDTVPTATTMLNKGRPHIAPEVWSSNITEILAEGEEKNAISVAGDIFSEGGVDAWWIPKYLSDEYPDIKTVADMAKYSHLFEDADNPDKGRFYNSLPGWANETMSTNLMRGYGLDKHYNLYSAGSSAALDASIASNYKRKKPVFFYYWAPSAIMGQYEMVRLEMNDFDAQRDACNYEEACENPTAGGYPKAKVITLVAGEVQTSAPLIYEFLGKVQFETATVNKLLAWGAENRAESEEVAEYFLKNYQDVWTTWVPADVADKVIASQAN</sequence>
<protein>
    <recommendedName>
        <fullName evidence="2">ABC-type glycine betaine transport system substrate-binding domain-containing protein</fullName>
    </recommendedName>
</protein>
<evidence type="ECO:0000313" key="4">
    <source>
        <dbReference type="Proteomes" id="UP001058461"/>
    </source>
</evidence>
<dbReference type="Proteomes" id="UP001058461">
    <property type="component" value="Chromosome"/>
</dbReference>
<dbReference type="EMBL" id="CP073347">
    <property type="protein sequence ID" value="UTW13062.1"/>
    <property type="molecule type" value="Genomic_DNA"/>
</dbReference>
<proteinExistence type="predicted"/>
<dbReference type="SUPFAM" id="SSF53850">
    <property type="entry name" value="Periplasmic binding protein-like II"/>
    <property type="match status" value="1"/>
</dbReference>
<evidence type="ECO:0000313" key="3">
    <source>
        <dbReference type="EMBL" id="UTW13062.1"/>
    </source>
</evidence>
<dbReference type="Pfam" id="PF04069">
    <property type="entry name" value="OpuAC"/>
    <property type="match status" value="1"/>
</dbReference>
<evidence type="ECO:0000259" key="2">
    <source>
        <dbReference type="Pfam" id="PF04069"/>
    </source>
</evidence>
<keyword evidence="4" id="KW-1185">Reference proteome</keyword>
<feature type="chain" id="PRO_5046879739" description="ABC-type glycine betaine transport system substrate-binding domain-containing protein" evidence="1">
    <location>
        <begin position="26"/>
        <end position="335"/>
    </location>
</feature>
<accession>A0ABY5HKZ3</accession>
<keyword evidence="1" id="KW-0732">Signal</keyword>
<reference evidence="3" key="1">
    <citation type="submission" date="2021-04" db="EMBL/GenBank/DDBJ databases">
        <title>Oceanospirillales bacteria with DddD are important DMSP degraders in coastal seawater.</title>
        <authorList>
            <person name="Liu J."/>
        </authorList>
    </citation>
    <scope>NUCLEOTIDE SEQUENCE</scope>
    <source>
        <strain evidence="3">D13-1</strain>
    </source>
</reference>
<organism evidence="3 4">
    <name type="scientific">Marinobacterium rhizophilum</name>
    <dbReference type="NCBI Taxonomy" id="420402"/>
    <lineage>
        <taxon>Bacteria</taxon>
        <taxon>Pseudomonadati</taxon>
        <taxon>Pseudomonadota</taxon>
        <taxon>Gammaproteobacteria</taxon>
        <taxon>Oceanospirillales</taxon>
        <taxon>Oceanospirillaceae</taxon>
        <taxon>Marinobacterium</taxon>
    </lineage>
</organism>
<dbReference type="Gene3D" id="3.40.190.100">
    <property type="entry name" value="Glycine betaine-binding periplasmic protein, domain 2"/>
    <property type="match status" value="1"/>
</dbReference>
<gene>
    <name evidence="3" type="ORF">KDW95_05210</name>
</gene>
<name>A0ABY5HKZ3_9GAMM</name>